<keyword evidence="3" id="KW-1185">Reference proteome</keyword>
<dbReference type="CDD" id="cd07061">
    <property type="entry name" value="HP_HAP_like"/>
    <property type="match status" value="1"/>
</dbReference>
<reference evidence="4" key="1">
    <citation type="submission" date="2025-08" db="UniProtKB">
        <authorList>
            <consortium name="RefSeq"/>
        </authorList>
    </citation>
    <scope>IDENTIFICATION</scope>
    <source>
        <strain evidence="4">USDA-PBARC FA_bdor</strain>
        <tissue evidence="4">Whole organism</tissue>
    </source>
</reference>
<dbReference type="PANTHER" id="PTHR11567:SF19">
    <property type="entry name" value="GH19849P"/>
    <property type="match status" value="1"/>
</dbReference>
<dbReference type="PANTHER" id="PTHR11567">
    <property type="entry name" value="ACID PHOSPHATASE-RELATED"/>
    <property type="match status" value="1"/>
</dbReference>
<evidence type="ECO:0000313" key="4">
    <source>
        <dbReference type="RefSeq" id="XP_011310806.1"/>
    </source>
</evidence>
<comment type="similarity">
    <text evidence="2">Belongs to the histidine acid phosphatase family.</text>
</comment>
<dbReference type="GO" id="GO:0003993">
    <property type="term" value="F:acid phosphatase activity"/>
    <property type="evidence" value="ECO:0007669"/>
    <property type="project" value="UniProtKB-EC"/>
</dbReference>
<dbReference type="Pfam" id="PF00328">
    <property type="entry name" value="His_Phos_2"/>
    <property type="match status" value="1"/>
</dbReference>
<organism evidence="3 4">
    <name type="scientific">Fopius arisanus</name>
    <dbReference type="NCBI Taxonomy" id="64838"/>
    <lineage>
        <taxon>Eukaryota</taxon>
        <taxon>Metazoa</taxon>
        <taxon>Ecdysozoa</taxon>
        <taxon>Arthropoda</taxon>
        <taxon>Hexapoda</taxon>
        <taxon>Insecta</taxon>
        <taxon>Pterygota</taxon>
        <taxon>Neoptera</taxon>
        <taxon>Endopterygota</taxon>
        <taxon>Hymenoptera</taxon>
        <taxon>Apocrita</taxon>
        <taxon>Ichneumonoidea</taxon>
        <taxon>Braconidae</taxon>
        <taxon>Opiinae</taxon>
        <taxon>Fopius</taxon>
    </lineage>
</organism>
<dbReference type="OrthoDB" id="258392at2759"/>
<dbReference type="InterPro" id="IPR029033">
    <property type="entry name" value="His_PPase_superfam"/>
</dbReference>
<dbReference type="GeneID" id="105271144"/>
<dbReference type="RefSeq" id="XP_011310806.1">
    <property type="nucleotide sequence ID" value="XM_011312504.1"/>
</dbReference>
<dbReference type="SUPFAM" id="SSF53254">
    <property type="entry name" value="Phosphoglycerate mutase-like"/>
    <property type="match status" value="1"/>
</dbReference>
<protein>
    <submittedName>
        <fullName evidence="4">Lysosomal acid phosphatase isoform X1</fullName>
    </submittedName>
</protein>
<evidence type="ECO:0000256" key="1">
    <source>
        <dbReference type="ARBA" id="ARBA00000032"/>
    </source>
</evidence>
<dbReference type="AlphaFoldDB" id="A0A9R1TKV9"/>
<dbReference type="InterPro" id="IPR033379">
    <property type="entry name" value="Acid_Pase_AS"/>
</dbReference>
<dbReference type="InterPro" id="IPR050645">
    <property type="entry name" value="Histidine_acid_phosphatase"/>
</dbReference>
<dbReference type="InterPro" id="IPR000560">
    <property type="entry name" value="His_Pase_clade-2"/>
</dbReference>
<gene>
    <name evidence="4" type="primary">LOC105271144</name>
</gene>
<sequence>MKPPIKEKIVTMDFSRSFWLHNCRPARRGICCTVLLLGIIVLSTLLAYSAFVSKKDHQSVKQIAIIFRHGARNPTETYAKDPHRNHEWEDGWGALTKEGMQQLYQLGHWLREEYDFVIGEKYYSKTTLVRSSYAERCIMSAQALLAGLFRPVPLDYFVDDLPWRPVPVVPIPRDQDKLIVVKYPCAKLDEALKEAYVNESAESGKEMASYYSQLSYYTGQKIETITDVEFLYNTLEIENFSKNEHGLKLPEWTKKFYNDKMREIAAKSLAIFTSNTLQRRLRGGPLLKEITDNMMRVRNGEDERKLYLYSAHDITLVNVLRAMGFTEELFKPDYGAALIFELVLSEDLEEGERALEVKVKYLNNTDMDRTTPLGIPRCQEPCKLLNLLHVWQNVLPTNWDAECKV</sequence>
<dbReference type="Proteomes" id="UP000694866">
    <property type="component" value="Unplaced"/>
</dbReference>
<name>A0A9R1TKV9_9HYME</name>
<evidence type="ECO:0000313" key="3">
    <source>
        <dbReference type="Proteomes" id="UP000694866"/>
    </source>
</evidence>
<accession>A0A9R1TKV9</accession>
<evidence type="ECO:0000256" key="2">
    <source>
        <dbReference type="ARBA" id="ARBA00005375"/>
    </source>
</evidence>
<proteinExistence type="inferred from homology"/>
<comment type="catalytic activity">
    <reaction evidence="1">
        <text>a phosphate monoester + H2O = an alcohol + phosphate</text>
        <dbReference type="Rhea" id="RHEA:15017"/>
        <dbReference type="ChEBI" id="CHEBI:15377"/>
        <dbReference type="ChEBI" id="CHEBI:30879"/>
        <dbReference type="ChEBI" id="CHEBI:43474"/>
        <dbReference type="ChEBI" id="CHEBI:67140"/>
        <dbReference type="EC" id="3.1.3.2"/>
    </reaction>
</comment>
<dbReference type="Gene3D" id="3.40.50.1240">
    <property type="entry name" value="Phosphoglycerate mutase-like"/>
    <property type="match status" value="1"/>
</dbReference>
<dbReference type="PROSITE" id="PS00616">
    <property type="entry name" value="HIS_ACID_PHOSPHAT_1"/>
    <property type="match status" value="1"/>
</dbReference>
<dbReference type="KEGG" id="fas:105271144"/>